<organism evidence="2 3">
    <name type="scientific">Orchesella dallaii</name>
    <dbReference type="NCBI Taxonomy" id="48710"/>
    <lineage>
        <taxon>Eukaryota</taxon>
        <taxon>Metazoa</taxon>
        <taxon>Ecdysozoa</taxon>
        <taxon>Arthropoda</taxon>
        <taxon>Hexapoda</taxon>
        <taxon>Collembola</taxon>
        <taxon>Entomobryomorpha</taxon>
        <taxon>Entomobryoidea</taxon>
        <taxon>Orchesellidae</taxon>
        <taxon>Orchesellinae</taxon>
        <taxon>Orchesella</taxon>
    </lineage>
</organism>
<comment type="caution">
    <text evidence="2">The sequence shown here is derived from an EMBL/GenBank/DDBJ whole genome shotgun (WGS) entry which is preliminary data.</text>
</comment>
<keyword evidence="3" id="KW-1185">Reference proteome</keyword>
<evidence type="ECO:0000256" key="1">
    <source>
        <dbReference type="SAM" id="MobiDB-lite"/>
    </source>
</evidence>
<dbReference type="Proteomes" id="UP001642540">
    <property type="component" value="Unassembled WGS sequence"/>
</dbReference>
<feature type="region of interest" description="Disordered" evidence="1">
    <location>
        <begin position="386"/>
        <end position="479"/>
    </location>
</feature>
<evidence type="ECO:0008006" key="4">
    <source>
        <dbReference type="Google" id="ProtNLM"/>
    </source>
</evidence>
<feature type="compositionally biased region" description="Basic and acidic residues" evidence="1">
    <location>
        <begin position="388"/>
        <end position="398"/>
    </location>
</feature>
<feature type="compositionally biased region" description="Low complexity" evidence="1">
    <location>
        <begin position="419"/>
        <end position="428"/>
    </location>
</feature>
<evidence type="ECO:0000313" key="2">
    <source>
        <dbReference type="EMBL" id="CAL8098698.1"/>
    </source>
</evidence>
<feature type="compositionally biased region" description="Basic and acidic residues" evidence="1">
    <location>
        <begin position="283"/>
        <end position="305"/>
    </location>
</feature>
<feature type="region of interest" description="Disordered" evidence="1">
    <location>
        <begin position="19"/>
        <end position="42"/>
    </location>
</feature>
<name>A0ABP1QCX4_9HEXA</name>
<feature type="region of interest" description="Disordered" evidence="1">
    <location>
        <begin position="274"/>
        <end position="371"/>
    </location>
</feature>
<feature type="compositionally biased region" description="Basic residues" evidence="1">
    <location>
        <begin position="435"/>
        <end position="446"/>
    </location>
</feature>
<evidence type="ECO:0000313" key="3">
    <source>
        <dbReference type="Proteomes" id="UP001642540"/>
    </source>
</evidence>
<feature type="compositionally biased region" description="Acidic residues" evidence="1">
    <location>
        <begin position="24"/>
        <end position="34"/>
    </location>
</feature>
<feature type="compositionally biased region" description="Polar residues" evidence="1">
    <location>
        <begin position="399"/>
        <end position="409"/>
    </location>
</feature>
<feature type="compositionally biased region" description="Low complexity" evidence="1">
    <location>
        <begin position="338"/>
        <end position="351"/>
    </location>
</feature>
<feature type="compositionally biased region" description="Acidic residues" evidence="1">
    <location>
        <begin position="352"/>
        <end position="362"/>
    </location>
</feature>
<dbReference type="EMBL" id="CAXLJM020000030">
    <property type="protein sequence ID" value="CAL8098698.1"/>
    <property type="molecule type" value="Genomic_DNA"/>
</dbReference>
<gene>
    <name evidence="2" type="ORF">ODALV1_LOCUS10027</name>
</gene>
<sequence length="489" mass="54405">MPSSGNETIPLCSFCFKSTSSSNTEDDSEDEEDNQSNQKRKTVEDKQLIKGFIDLVQSYFDKPLKNVVGGGHQLSTCQDCRFVIKDFSVNCAKLLAMEKKVKKSIGLLKNVMSSAEKVKSRVATFKSYSKKDNKSSVMITGFRKDFIEKCVQHLSKAPPPIEAKRRSQSISSPLPPPPLSLLLKAQLLKNLQVSQSQQNTLFHSLISSFIVLLLGIGGIQKDGEQEQLPPLLQLDDLSNDLDDCFITNTRSQPQLKPDFRCSLISLEVGSSDNDTVVLPRSQESSEKDKTKSEKVTKPKPKDRIQKFVTKSVSTSGTKRKVEEILSDSENEDRKKNGSGSDSDSESSSSSSEEVEDDDDNDPDFNIIRIPRKKKSLYECNCGKAFKGKGKEKQLENHQLHCSRSTSTPNRSRKRGRGGIASRSESSSLSPPPNRKQGRGRPRKRMRKNGEEEESFLMSTRRSRGGGSGSTDGSSPWQMNLMRVIGSLHK</sequence>
<proteinExistence type="predicted"/>
<accession>A0ABP1QCX4</accession>
<protein>
    <recommendedName>
        <fullName evidence="4">ZAD domain-containing protein</fullName>
    </recommendedName>
</protein>
<reference evidence="2 3" key="1">
    <citation type="submission" date="2024-08" db="EMBL/GenBank/DDBJ databases">
        <authorList>
            <person name="Cucini C."/>
            <person name="Frati F."/>
        </authorList>
    </citation>
    <scope>NUCLEOTIDE SEQUENCE [LARGE SCALE GENOMIC DNA]</scope>
</reference>